<dbReference type="SUPFAM" id="SSF46785">
    <property type="entry name" value="Winged helix' DNA-binding domain"/>
    <property type="match status" value="1"/>
</dbReference>
<protein>
    <submittedName>
        <fullName evidence="6">GntR family transcriptional regulator</fullName>
    </submittedName>
</protein>
<dbReference type="CDD" id="cd07377">
    <property type="entry name" value="WHTH_GntR"/>
    <property type="match status" value="1"/>
</dbReference>
<keyword evidence="1" id="KW-0805">Transcription regulation</keyword>
<dbReference type="PRINTS" id="PR00035">
    <property type="entry name" value="HTHGNTR"/>
</dbReference>
<evidence type="ECO:0000256" key="2">
    <source>
        <dbReference type="ARBA" id="ARBA00023125"/>
    </source>
</evidence>
<dbReference type="Proteomes" id="UP001056535">
    <property type="component" value="Chromosome"/>
</dbReference>
<dbReference type="PANTHER" id="PTHR44846:SF1">
    <property type="entry name" value="MANNOSYL-D-GLYCERATE TRANSPORT_METABOLISM SYSTEM REPRESSOR MNGR-RELATED"/>
    <property type="match status" value="1"/>
</dbReference>
<keyword evidence="2" id="KW-0238">DNA-binding</keyword>
<dbReference type="Pfam" id="PF00392">
    <property type="entry name" value="GntR"/>
    <property type="match status" value="1"/>
</dbReference>
<feature type="compositionally biased region" description="Polar residues" evidence="4">
    <location>
        <begin position="250"/>
        <end position="266"/>
    </location>
</feature>
<name>A0ABY4YH08_9MICO</name>
<keyword evidence="7" id="KW-1185">Reference proteome</keyword>
<sequence>MSSSARRVEEPGYRRLAGHLRDAIKEQRWAEGEALPTDGELGTEFSVSRQTVRRAYLELVNEGLVYRVPGSGTFITPSHLRYRRPFETVDDLLGLADDTELEVVQPLEGTFDPQAASELMLESRLMYGMKFLRRHQGTVFCHTSVFLPPEIGRLLDGEEAFSQTGATSTITVIGALTARNVQLSGAEQSMTARAATELDQQRLGCAVGHPLLHVERLYVDPSGQPVEWAVSDFLPEHYTHRIHLGRRRSNPSSITAERTTRKGTPS</sequence>
<feature type="domain" description="HTH gntR-type" evidence="5">
    <location>
        <begin position="10"/>
        <end position="78"/>
    </location>
</feature>
<evidence type="ECO:0000256" key="1">
    <source>
        <dbReference type="ARBA" id="ARBA00023015"/>
    </source>
</evidence>
<dbReference type="RefSeq" id="WP_252620712.1">
    <property type="nucleotide sequence ID" value="NZ_CP099490.1"/>
</dbReference>
<evidence type="ECO:0000259" key="5">
    <source>
        <dbReference type="PROSITE" id="PS50949"/>
    </source>
</evidence>
<evidence type="ECO:0000313" key="7">
    <source>
        <dbReference type="Proteomes" id="UP001056535"/>
    </source>
</evidence>
<evidence type="ECO:0000256" key="4">
    <source>
        <dbReference type="SAM" id="MobiDB-lite"/>
    </source>
</evidence>
<dbReference type="Gene3D" id="3.40.1410.10">
    <property type="entry name" value="Chorismate lyase-like"/>
    <property type="match status" value="1"/>
</dbReference>
<dbReference type="SMART" id="SM00345">
    <property type="entry name" value="HTH_GNTR"/>
    <property type="match status" value="1"/>
</dbReference>
<dbReference type="InterPro" id="IPR000524">
    <property type="entry name" value="Tscrpt_reg_HTH_GntR"/>
</dbReference>
<dbReference type="InterPro" id="IPR028978">
    <property type="entry name" value="Chorismate_lyase_/UTRA_dom_sf"/>
</dbReference>
<dbReference type="Gene3D" id="1.10.10.10">
    <property type="entry name" value="Winged helix-like DNA-binding domain superfamily/Winged helix DNA-binding domain"/>
    <property type="match status" value="1"/>
</dbReference>
<reference evidence="6" key="1">
    <citation type="submission" date="2022-06" db="EMBL/GenBank/DDBJ databases">
        <title>Ornithinimicrobium JY.X270.</title>
        <authorList>
            <person name="Huang Y."/>
        </authorList>
    </citation>
    <scope>NUCLEOTIDE SEQUENCE</scope>
    <source>
        <strain evidence="6">JY.X270</strain>
    </source>
</reference>
<accession>A0ABY4YH08</accession>
<evidence type="ECO:0000256" key="3">
    <source>
        <dbReference type="ARBA" id="ARBA00023163"/>
    </source>
</evidence>
<feature type="region of interest" description="Disordered" evidence="4">
    <location>
        <begin position="244"/>
        <end position="266"/>
    </location>
</feature>
<dbReference type="EMBL" id="CP099490">
    <property type="protein sequence ID" value="USQ76051.1"/>
    <property type="molecule type" value="Genomic_DNA"/>
</dbReference>
<evidence type="ECO:0000313" key="6">
    <source>
        <dbReference type="EMBL" id="USQ76051.1"/>
    </source>
</evidence>
<dbReference type="SUPFAM" id="SSF64288">
    <property type="entry name" value="Chorismate lyase-like"/>
    <property type="match status" value="1"/>
</dbReference>
<dbReference type="InterPro" id="IPR036390">
    <property type="entry name" value="WH_DNA-bd_sf"/>
</dbReference>
<organism evidence="6 7">
    <name type="scientific">Ornithinimicrobium cryptoxanthini</name>
    <dbReference type="NCBI Taxonomy" id="2934161"/>
    <lineage>
        <taxon>Bacteria</taxon>
        <taxon>Bacillati</taxon>
        <taxon>Actinomycetota</taxon>
        <taxon>Actinomycetes</taxon>
        <taxon>Micrococcales</taxon>
        <taxon>Ornithinimicrobiaceae</taxon>
        <taxon>Ornithinimicrobium</taxon>
    </lineage>
</organism>
<dbReference type="InterPro" id="IPR050679">
    <property type="entry name" value="Bact_HTH_transcr_reg"/>
</dbReference>
<keyword evidence="3" id="KW-0804">Transcription</keyword>
<dbReference type="PANTHER" id="PTHR44846">
    <property type="entry name" value="MANNOSYL-D-GLYCERATE TRANSPORT/METABOLISM SYSTEM REPRESSOR MNGR-RELATED"/>
    <property type="match status" value="1"/>
</dbReference>
<dbReference type="SMART" id="SM00866">
    <property type="entry name" value="UTRA"/>
    <property type="match status" value="1"/>
</dbReference>
<dbReference type="InterPro" id="IPR011663">
    <property type="entry name" value="UTRA"/>
</dbReference>
<proteinExistence type="predicted"/>
<dbReference type="Pfam" id="PF07702">
    <property type="entry name" value="UTRA"/>
    <property type="match status" value="1"/>
</dbReference>
<dbReference type="PROSITE" id="PS50949">
    <property type="entry name" value="HTH_GNTR"/>
    <property type="match status" value="1"/>
</dbReference>
<dbReference type="InterPro" id="IPR036388">
    <property type="entry name" value="WH-like_DNA-bd_sf"/>
</dbReference>
<gene>
    <name evidence="6" type="ORF">NF557_15880</name>
</gene>